<accession>A0A7M2YVM1</accession>
<dbReference type="Proteomes" id="UP000254134">
    <property type="component" value="Unassembled WGS sequence"/>
</dbReference>
<sequence length="65" mass="7231">MDGKKRQRRLRSYLIGGVLGASAAVAAARRMRPRRSRRQAATGLGAFESAPCYRELLERERSDGP</sequence>
<organism evidence="2 3">
    <name type="scientific">Gaiella occulta</name>
    <dbReference type="NCBI Taxonomy" id="1002870"/>
    <lineage>
        <taxon>Bacteria</taxon>
        <taxon>Bacillati</taxon>
        <taxon>Actinomycetota</taxon>
        <taxon>Thermoleophilia</taxon>
        <taxon>Gaiellales</taxon>
        <taxon>Gaiellaceae</taxon>
        <taxon>Gaiella</taxon>
    </lineage>
</organism>
<keyword evidence="1" id="KW-0812">Transmembrane</keyword>
<reference evidence="2 3" key="1">
    <citation type="submission" date="2018-07" db="EMBL/GenBank/DDBJ databases">
        <title>High-quality-draft genome sequence of Gaiella occulta.</title>
        <authorList>
            <person name="Severino R."/>
            <person name="Froufe H.J.C."/>
            <person name="Rainey F.A."/>
            <person name="Barroso C."/>
            <person name="Albuquerque L."/>
            <person name="Lobo-Da-Cunha A."/>
            <person name="Da Costa M.S."/>
            <person name="Egas C."/>
        </authorList>
    </citation>
    <scope>NUCLEOTIDE SEQUENCE [LARGE SCALE GENOMIC DNA]</scope>
    <source>
        <strain evidence="2 3">F2-233</strain>
    </source>
</reference>
<dbReference type="RefSeq" id="WP_114796903.1">
    <property type="nucleotide sequence ID" value="NZ_QQZY01000006.1"/>
</dbReference>
<comment type="caution">
    <text evidence="2">The sequence shown here is derived from an EMBL/GenBank/DDBJ whole genome shotgun (WGS) entry which is preliminary data.</text>
</comment>
<proteinExistence type="predicted"/>
<reference evidence="3" key="2">
    <citation type="journal article" date="2019" name="MicrobiologyOpen">
        <title>High-quality draft genome sequence of Gaiella occulta isolated from a 150 meter deep mineral water borehole and comparison with the genome sequences of other deep-branching lineages of the phylum Actinobacteria.</title>
        <authorList>
            <person name="Severino R."/>
            <person name="Froufe H.J.C."/>
            <person name="Barroso C."/>
            <person name="Albuquerque L."/>
            <person name="Lobo-da-Cunha A."/>
            <person name="da Costa M.S."/>
            <person name="Egas C."/>
        </authorList>
    </citation>
    <scope>NUCLEOTIDE SEQUENCE [LARGE SCALE GENOMIC DNA]</scope>
    <source>
        <strain evidence="3">F2-233</strain>
    </source>
</reference>
<keyword evidence="3" id="KW-1185">Reference proteome</keyword>
<dbReference type="AlphaFoldDB" id="A0A7M2YVM1"/>
<gene>
    <name evidence="2" type="ORF">Gocc_2498</name>
</gene>
<evidence type="ECO:0000313" key="2">
    <source>
        <dbReference type="EMBL" id="RDI73934.1"/>
    </source>
</evidence>
<protein>
    <submittedName>
        <fullName evidence="2">Uncharacterized protein</fullName>
    </submittedName>
</protein>
<name>A0A7M2YVM1_9ACTN</name>
<evidence type="ECO:0000313" key="3">
    <source>
        <dbReference type="Proteomes" id="UP000254134"/>
    </source>
</evidence>
<feature type="transmembrane region" description="Helical" evidence="1">
    <location>
        <begin position="12"/>
        <end position="28"/>
    </location>
</feature>
<keyword evidence="1" id="KW-1133">Transmembrane helix</keyword>
<evidence type="ECO:0000256" key="1">
    <source>
        <dbReference type="SAM" id="Phobius"/>
    </source>
</evidence>
<dbReference type="EMBL" id="QQZY01000006">
    <property type="protein sequence ID" value="RDI73934.1"/>
    <property type="molecule type" value="Genomic_DNA"/>
</dbReference>
<keyword evidence="1" id="KW-0472">Membrane</keyword>